<feature type="compositionally biased region" description="Basic and acidic residues" evidence="2">
    <location>
        <begin position="212"/>
        <end position="226"/>
    </location>
</feature>
<evidence type="ECO:0000256" key="2">
    <source>
        <dbReference type="SAM" id="MobiDB-lite"/>
    </source>
</evidence>
<gene>
    <name evidence="4" type="ORF">PAPOLLO_LOCUS2595</name>
</gene>
<dbReference type="InterPro" id="IPR003323">
    <property type="entry name" value="OTU_dom"/>
</dbReference>
<reference evidence="4" key="1">
    <citation type="submission" date="2021-04" db="EMBL/GenBank/DDBJ databases">
        <authorList>
            <person name="Tunstrom K."/>
        </authorList>
    </citation>
    <scope>NUCLEOTIDE SEQUENCE</scope>
</reference>
<evidence type="ECO:0000313" key="4">
    <source>
        <dbReference type="EMBL" id="CAG4943195.1"/>
    </source>
</evidence>
<comment type="caution">
    <text evidence="4">The sequence shown here is derived from an EMBL/GenBank/DDBJ whole genome shotgun (WGS) entry which is preliminary data.</text>
</comment>
<protein>
    <submittedName>
        <fullName evidence="4">(apollo) hypothetical protein</fullName>
    </submittedName>
</protein>
<evidence type="ECO:0000259" key="3">
    <source>
        <dbReference type="PROSITE" id="PS50802"/>
    </source>
</evidence>
<feature type="domain" description="OTU" evidence="3">
    <location>
        <begin position="58"/>
        <end position="178"/>
    </location>
</feature>
<dbReference type="Proteomes" id="UP000691718">
    <property type="component" value="Unassembled WGS sequence"/>
</dbReference>
<organism evidence="4 5">
    <name type="scientific">Parnassius apollo</name>
    <name type="common">Apollo butterfly</name>
    <name type="synonym">Papilio apollo</name>
    <dbReference type="NCBI Taxonomy" id="110799"/>
    <lineage>
        <taxon>Eukaryota</taxon>
        <taxon>Metazoa</taxon>
        <taxon>Ecdysozoa</taxon>
        <taxon>Arthropoda</taxon>
        <taxon>Hexapoda</taxon>
        <taxon>Insecta</taxon>
        <taxon>Pterygota</taxon>
        <taxon>Neoptera</taxon>
        <taxon>Endopterygota</taxon>
        <taxon>Lepidoptera</taxon>
        <taxon>Glossata</taxon>
        <taxon>Ditrysia</taxon>
        <taxon>Papilionoidea</taxon>
        <taxon>Papilionidae</taxon>
        <taxon>Parnassiinae</taxon>
        <taxon>Parnassini</taxon>
        <taxon>Parnassius</taxon>
        <taxon>Parnassius</taxon>
    </lineage>
</organism>
<feature type="region of interest" description="Disordered" evidence="2">
    <location>
        <begin position="207"/>
        <end position="226"/>
    </location>
</feature>
<dbReference type="PROSITE" id="PS50802">
    <property type="entry name" value="OTU"/>
    <property type="match status" value="1"/>
</dbReference>
<keyword evidence="5" id="KW-1185">Reference proteome</keyword>
<dbReference type="InterPro" id="IPR051055">
    <property type="entry name" value="PIF1_helicase"/>
</dbReference>
<dbReference type="CDD" id="cd22792">
    <property type="entry name" value="OTU_RDRP-like"/>
    <property type="match status" value="1"/>
</dbReference>
<accession>A0A8S3W6N6</accession>
<dbReference type="PANTHER" id="PTHR47642">
    <property type="entry name" value="ATP-DEPENDENT DNA HELICASE"/>
    <property type="match status" value="1"/>
</dbReference>
<dbReference type="OrthoDB" id="6141723at2759"/>
<evidence type="ECO:0000313" key="5">
    <source>
        <dbReference type="Proteomes" id="UP000691718"/>
    </source>
</evidence>
<dbReference type="PANTHER" id="PTHR47642:SF8">
    <property type="entry name" value="ATP-DEPENDENT DNA HELICASE"/>
    <property type="match status" value="1"/>
</dbReference>
<dbReference type="AlphaFoldDB" id="A0A8S3W6N6"/>
<feature type="coiled-coil region" evidence="1">
    <location>
        <begin position="631"/>
        <end position="674"/>
    </location>
</feature>
<sequence length="730" mass="85575">MKKKKQKRRLCSNEENIVQCSAVENIENVTLQENQFHSQQLHIYEQRNECITPEVILHRNTGIPGDGNCLFHSLISVLQLQIEICDLRNQLRDSPYLNSCHNPQEAYNILSSSNDYGDLDCLYLFSKMYNQNICVHYCFYNITTTNEDTIFCHFKANDAQNWIHLHLREQHFTPFYEVSDLLETVQDATQNEAHVDANIELLRDNYDEDPTEDNHNNHENEIEIDREDRIGENTMDFIDDGTIPVYTNYRKHSTSHIDFYKEFTSNSFGHSCIICDRLWWKGDLKKSTSKHESILKTILQNYIPGEIVQVCSTCYTSLGKEKIPLMSTYNGFAYPKIPSHLPTLNLIEQRLISPRIPFMQIRRLRHVNGQQLGPPTAFMTLSANETGWENMLKLLYKLKNEGTELSDEFLAEMSYVHKAQLVNEDAVTCAIYFNKMIILDEYACATYVVEYVNKHNRGISNLQRQIIDIIDEHPEFDIVDITKKMSIDILQSVEMPAQEAAWYLLREPMAKSSVVSVYIPTVFPTERARIRKSMKELEALDDDCTNIWKENWLDKYEKRPEELRDVTLAQFVAKYYLNTKGTYTKRDTARIIRYRNYDMADNYNDYRREMVLLHVPFQSEENDIIAENKFIQIYEDNKDTILERRKEFESNLDIEKTLEICRQLCRENDEEQEDEELLRAVDILHVRDPYDLLLRDPNSTANVDLQNASLHKLGAVAKKKRKFNGLSTIL</sequence>
<proteinExistence type="predicted"/>
<evidence type="ECO:0000256" key="1">
    <source>
        <dbReference type="SAM" id="Coils"/>
    </source>
</evidence>
<dbReference type="InterPro" id="IPR046700">
    <property type="entry name" value="DUF6570"/>
</dbReference>
<dbReference type="EMBL" id="CAJQZP010000178">
    <property type="protein sequence ID" value="CAG4943195.1"/>
    <property type="molecule type" value="Genomic_DNA"/>
</dbReference>
<keyword evidence="1" id="KW-0175">Coiled coil</keyword>
<dbReference type="Pfam" id="PF20209">
    <property type="entry name" value="DUF6570"/>
    <property type="match status" value="1"/>
</dbReference>
<name>A0A8S3W6N6_PARAO</name>